<dbReference type="PANTHER" id="PTHR15032:SF4">
    <property type="entry name" value="N-ACYL-PHOSPHATIDYLETHANOLAMINE-HYDROLYZING PHOSPHOLIPASE D"/>
    <property type="match status" value="1"/>
</dbReference>
<organism evidence="2 3">
    <name type="scientific">Stenotrophomonas lacuserhaii</name>
    <dbReference type="NCBI Taxonomy" id="2760084"/>
    <lineage>
        <taxon>Bacteria</taxon>
        <taxon>Pseudomonadati</taxon>
        <taxon>Pseudomonadota</taxon>
        <taxon>Gammaproteobacteria</taxon>
        <taxon>Lysobacterales</taxon>
        <taxon>Lysobacteraceae</taxon>
        <taxon>Stenotrophomonas</taxon>
    </lineage>
</organism>
<evidence type="ECO:0000313" key="3">
    <source>
        <dbReference type="Proteomes" id="UP000636938"/>
    </source>
</evidence>
<reference evidence="2 3" key="1">
    <citation type="submission" date="2020-08" db="EMBL/GenBank/DDBJ databases">
        <title>A Genomic Blueprint of the Chicken Gut Microbiome.</title>
        <authorList>
            <person name="Gilroy R."/>
            <person name="Ravi A."/>
            <person name="Getino M."/>
            <person name="Pursley I."/>
            <person name="Horton D.L."/>
            <person name="Alikhan N.-F."/>
            <person name="Baker D."/>
            <person name="Gharbi K."/>
            <person name="Hall N."/>
            <person name="Watson M."/>
            <person name="Adriaenssens E.M."/>
            <person name="Foster-Nyarko E."/>
            <person name="Jarju S."/>
            <person name="Secka A."/>
            <person name="Antonio M."/>
            <person name="Oren A."/>
            <person name="Chaudhuri R."/>
            <person name="La Ragione R.M."/>
            <person name="Hildebrand F."/>
            <person name="Pallen M.J."/>
        </authorList>
    </citation>
    <scope>NUCLEOTIDE SEQUENCE [LARGE SCALE GENOMIC DNA]</scope>
    <source>
        <strain evidence="2 3">Sa5BUN4</strain>
    </source>
</reference>
<dbReference type="PANTHER" id="PTHR15032">
    <property type="entry name" value="N-ACYL-PHOSPHATIDYLETHANOLAMINE-HYDROLYZING PHOSPHOLIPASE D"/>
    <property type="match status" value="1"/>
</dbReference>
<accession>A0A8X8FQP1</accession>
<dbReference type="GO" id="GO:0005737">
    <property type="term" value="C:cytoplasm"/>
    <property type="evidence" value="ECO:0007669"/>
    <property type="project" value="TreeGrafter"/>
</dbReference>
<sequence>MTRRLPRLLLLSTVLIAMTLGLLTCGARPAASYEQSPQFHDGRFHNPAGTSSLGFIGTLGVLWRLMVEKPKDATPPAPIPVQPLTRQALLDAPDDSLWRMGHSTLLMKLDGHFWLTDPVFSERASPMSFMGPKRFHAPPLDIAALPPLTGVIISHDHYDHLDHEAIRALAPKVDHFLTALGVGDRLVAWGVPAEKIQQLDWWQETGVQGLKVTATPAQHFSGRGLSDGNRTLWASWVIDSGSRRIFFSGDSGYFDGFARIGERYGPFDLTLIETGAYDADWADVHMQPEQSLQAHLDVRGAVMMPIHNGTFDLALHPWTEPFERITALAAERGVTLTAPQMGERLDIGAPAPSTHWWRQVGEGAAPSR</sequence>
<evidence type="ECO:0000313" key="2">
    <source>
        <dbReference type="EMBL" id="MBD7953462.1"/>
    </source>
</evidence>
<protein>
    <submittedName>
        <fullName evidence="2">MBL fold metallo-hydrolase</fullName>
    </submittedName>
</protein>
<dbReference type="EMBL" id="JACSQS010000003">
    <property type="protein sequence ID" value="MBD7953462.1"/>
    <property type="molecule type" value="Genomic_DNA"/>
</dbReference>
<dbReference type="InterPro" id="IPR036866">
    <property type="entry name" value="RibonucZ/Hydroxyglut_hydro"/>
</dbReference>
<feature type="domain" description="Metallo-beta-lactamase" evidence="1">
    <location>
        <begin position="115"/>
        <end position="307"/>
    </location>
</feature>
<dbReference type="Pfam" id="PF12706">
    <property type="entry name" value="Lactamase_B_2"/>
    <property type="match status" value="1"/>
</dbReference>
<keyword evidence="3" id="KW-1185">Reference proteome</keyword>
<name>A0A8X8FQP1_9GAMM</name>
<dbReference type="Gene3D" id="3.60.15.10">
    <property type="entry name" value="Ribonuclease Z/Hydroxyacylglutathione hydrolase-like"/>
    <property type="match status" value="1"/>
</dbReference>
<gene>
    <name evidence="2" type="ORF">H9654_04495</name>
</gene>
<evidence type="ECO:0000259" key="1">
    <source>
        <dbReference type="Pfam" id="PF12706"/>
    </source>
</evidence>
<dbReference type="AlphaFoldDB" id="A0A8X8FQP1"/>
<comment type="caution">
    <text evidence="2">The sequence shown here is derived from an EMBL/GenBank/DDBJ whole genome shotgun (WGS) entry which is preliminary data.</text>
</comment>
<dbReference type="InterPro" id="IPR001279">
    <property type="entry name" value="Metallo-B-lactamas"/>
</dbReference>
<dbReference type="Proteomes" id="UP000636938">
    <property type="component" value="Unassembled WGS sequence"/>
</dbReference>
<proteinExistence type="predicted"/>
<dbReference type="SUPFAM" id="SSF56281">
    <property type="entry name" value="Metallo-hydrolase/oxidoreductase"/>
    <property type="match status" value="1"/>
</dbReference>